<feature type="signal peptide" evidence="1">
    <location>
        <begin position="1"/>
        <end position="16"/>
    </location>
</feature>
<evidence type="ECO:0000313" key="3">
    <source>
        <dbReference type="Proteomes" id="UP000054321"/>
    </source>
</evidence>
<evidence type="ECO:0000313" key="2">
    <source>
        <dbReference type="EMBL" id="KIM93779.1"/>
    </source>
</evidence>
<dbReference type="Proteomes" id="UP000054321">
    <property type="component" value="Unassembled WGS sequence"/>
</dbReference>
<keyword evidence="1" id="KW-0732">Signal</keyword>
<accession>A0A0C3GR14</accession>
<organism evidence="2 3">
    <name type="scientific">Oidiodendron maius (strain Zn)</name>
    <dbReference type="NCBI Taxonomy" id="913774"/>
    <lineage>
        <taxon>Eukaryota</taxon>
        <taxon>Fungi</taxon>
        <taxon>Dikarya</taxon>
        <taxon>Ascomycota</taxon>
        <taxon>Pezizomycotina</taxon>
        <taxon>Leotiomycetes</taxon>
        <taxon>Leotiomycetes incertae sedis</taxon>
        <taxon>Myxotrichaceae</taxon>
        <taxon>Oidiodendron</taxon>
    </lineage>
</organism>
<dbReference type="EMBL" id="KN832893">
    <property type="protein sequence ID" value="KIM93779.1"/>
    <property type="molecule type" value="Genomic_DNA"/>
</dbReference>
<dbReference type="SUPFAM" id="SSF51445">
    <property type="entry name" value="(Trans)glycosidases"/>
    <property type="match status" value="1"/>
</dbReference>
<reference evidence="2 3" key="1">
    <citation type="submission" date="2014-04" db="EMBL/GenBank/DDBJ databases">
        <authorList>
            <consortium name="DOE Joint Genome Institute"/>
            <person name="Kuo A."/>
            <person name="Martino E."/>
            <person name="Perotto S."/>
            <person name="Kohler A."/>
            <person name="Nagy L.G."/>
            <person name="Floudas D."/>
            <person name="Copeland A."/>
            <person name="Barry K.W."/>
            <person name="Cichocki N."/>
            <person name="Veneault-Fourrey C."/>
            <person name="LaButti K."/>
            <person name="Lindquist E.A."/>
            <person name="Lipzen A."/>
            <person name="Lundell T."/>
            <person name="Morin E."/>
            <person name="Murat C."/>
            <person name="Sun H."/>
            <person name="Tunlid A."/>
            <person name="Henrissat B."/>
            <person name="Grigoriev I.V."/>
            <person name="Hibbett D.S."/>
            <person name="Martin F."/>
            <person name="Nordberg H.P."/>
            <person name="Cantor M.N."/>
            <person name="Hua S.X."/>
        </authorList>
    </citation>
    <scope>NUCLEOTIDE SEQUENCE [LARGE SCALE GENOMIC DNA]</scope>
    <source>
        <strain evidence="2 3">Zn</strain>
    </source>
</reference>
<dbReference type="InParanoid" id="A0A0C3GR14"/>
<dbReference type="STRING" id="913774.A0A0C3GR14"/>
<name>A0A0C3GR14_OIDMZ</name>
<feature type="chain" id="PRO_5002164678" description="Glycoside hydrolase family 39 protein" evidence="1">
    <location>
        <begin position="17"/>
        <end position="472"/>
    </location>
</feature>
<reference evidence="3" key="2">
    <citation type="submission" date="2015-01" db="EMBL/GenBank/DDBJ databases">
        <title>Evolutionary Origins and Diversification of the Mycorrhizal Mutualists.</title>
        <authorList>
            <consortium name="DOE Joint Genome Institute"/>
            <consortium name="Mycorrhizal Genomics Consortium"/>
            <person name="Kohler A."/>
            <person name="Kuo A."/>
            <person name="Nagy L.G."/>
            <person name="Floudas D."/>
            <person name="Copeland A."/>
            <person name="Barry K.W."/>
            <person name="Cichocki N."/>
            <person name="Veneault-Fourrey C."/>
            <person name="LaButti K."/>
            <person name="Lindquist E.A."/>
            <person name="Lipzen A."/>
            <person name="Lundell T."/>
            <person name="Morin E."/>
            <person name="Murat C."/>
            <person name="Riley R."/>
            <person name="Ohm R."/>
            <person name="Sun H."/>
            <person name="Tunlid A."/>
            <person name="Henrissat B."/>
            <person name="Grigoriev I.V."/>
            <person name="Hibbett D.S."/>
            <person name="Martin F."/>
        </authorList>
    </citation>
    <scope>NUCLEOTIDE SEQUENCE [LARGE SCALE GENOMIC DNA]</scope>
    <source>
        <strain evidence="3">Zn</strain>
    </source>
</reference>
<gene>
    <name evidence="2" type="ORF">OIDMADRAFT_61414</name>
</gene>
<dbReference type="Gene3D" id="3.20.20.80">
    <property type="entry name" value="Glycosidases"/>
    <property type="match status" value="1"/>
</dbReference>
<dbReference type="OrthoDB" id="3445803at2759"/>
<evidence type="ECO:0000256" key="1">
    <source>
        <dbReference type="SAM" id="SignalP"/>
    </source>
</evidence>
<dbReference type="AlphaFoldDB" id="A0A0C3GR14"/>
<protein>
    <recommendedName>
        <fullName evidence="4">Glycoside hydrolase family 39 protein</fullName>
    </recommendedName>
</protein>
<dbReference type="HOGENOM" id="CLU_023231_1_0_1"/>
<proteinExistence type="predicted"/>
<sequence length="472" mass="53403">MKLSLNLLALITIGSATSIVKRDDSVTFVNLGLQKGEPKHYASGFIYGIPDEFNQIPSHFYENIGFNYGRAGGAQEGAPNRGWIWGYSDYQGRFQSTLTNYKTCRQFDAGFIMLPHDIWGTDQANSSTIWPGDNGDWSDYDKFVTTLMADLLANNALDGLVWDIWNESDGQWFWARSMQQWIDLYIRTHKLIRSNHHFDGVKISGPTLAAAPYNTSVWWTSWLEQIKGNNTIPDQIAYHLEAGPGVGPWQESYDLTNTYPSVISLLQSYGIQERPQIINEYASYDEQIPSGAAFWISRLERYNIYGLRGNWQSGTVLHDLMANLLTKNDPFNYTETDYMPGPEYLVYKYYYHNMTGVRLDTNGSANLQFDVYATANPKDKVRILAGGQTATGNWTINVENLSGVGLPKSGNVHIQTWAFNGDGHYVPTMGPTDLGVTPYTYSNNMLSIPIDQYTNYTAYAFEFQCGSFKIHR</sequence>
<evidence type="ECO:0008006" key="4">
    <source>
        <dbReference type="Google" id="ProtNLM"/>
    </source>
</evidence>
<keyword evidence="3" id="KW-1185">Reference proteome</keyword>
<dbReference type="InterPro" id="IPR017853">
    <property type="entry name" value="GH"/>
</dbReference>